<dbReference type="STRING" id="1798512.A3A39_03865"/>
<reference evidence="1 2" key="1">
    <citation type="journal article" date="2016" name="Nat. Commun.">
        <title>Thousands of microbial genomes shed light on interconnected biogeochemical processes in an aquifer system.</title>
        <authorList>
            <person name="Anantharaman K."/>
            <person name="Brown C.T."/>
            <person name="Hug L.A."/>
            <person name="Sharon I."/>
            <person name="Castelle C.J."/>
            <person name="Probst A.J."/>
            <person name="Thomas B.C."/>
            <person name="Singh A."/>
            <person name="Wilkins M.J."/>
            <person name="Karaoz U."/>
            <person name="Brodie E.L."/>
            <person name="Williams K.H."/>
            <person name="Hubbard S.S."/>
            <person name="Banfield J.F."/>
        </authorList>
    </citation>
    <scope>NUCLEOTIDE SEQUENCE [LARGE SCALE GENOMIC DNA]</scope>
</reference>
<dbReference type="EMBL" id="MFLZ01000039">
    <property type="protein sequence ID" value="OGG79210.1"/>
    <property type="molecule type" value="Genomic_DNA"/>
</dbReference>
<sequence>MPKKESQYADLLRELDFEPWLEALDAPEFEDFKPDPPTFILFYLGETHVIDETGEHWRCKKEIDMSVYGFVDLMTLAQKEQKQSLLN</sequence>
<name>A0A1F6F030_9BACT</name>
<proteinExistence type="predicted"/>
<protein>
    <submittedName>
        <fullName evidence="1">Uncharacterized protein</fullName>
    </submittedName>
</protein>
<dbReference type="AlphaFoldDB" id="A0A1F6F030"/>
<accession>A0A1F6F030</accession>
<organism evidence="1 2">
    <name type="scientific">Candidatus Kaiserbacteria bacterium RIFCSPLOWO2_01_FULL_54_13</name>
    <dbReference type="NCBI Taxonomy" id="1798512"/>
    <lineage>
        <taxon>Bacteria</taxon>
        <taxon>Candidatus Kaiseribacteriota</taxon>
    </lineage>
</organism>
<comment type="caution">
    <text evidence="1">The sequence shown here is derived from an EMBL/GenBank/DDBJ whole genome shotgun (WGS) entry which is preliminary data.</text>
</comment>
<dbReference type="Proteomes" id="UP000177372">
    <property type="component" value="Unassembled WGS sequence"/>
</dbReference>
<evidence type="ECO:0000313" key="1">
    <source>
        <dbReference type="EMBL" id="OGG79210.1"/>
    </source>
</evidence>
<gene>
    <name evidence="1" type="ORF">A3A39_03865</name>
</gene>
<evidence type="ECO:0000313" key="2">
    <source>
        <dbReference type="Proteomes" id="UP000177372"/>
    </source>
</evidence>